<accession>A0AAN4W2A1</accession>
<organism evidence="1 2">
    <name type="scientific">Persicobacter diffluens</name>
    <dbReference type="NCBI Taxonomy" id="981"/>
    <lineage>
        <taxon>Bacteria</taxon>
        <taxon>Pseudomonadati</taxon>
        <taxon>Bacteroidota</taxon>
        <taxon>Cytophagia</taxon>
        <taxon>Cytophagales</taxon>
        <taxon>Persicobacteraceae</taxon>
        <taxon>Persicobacter</taxon>
    </lineage>
</organism>
<keyword evidence="2" id="KW-1185">Reference proteome</keyword>
<protein>
    <submittedName>
        <fullName evidence="1">Uncharacterized protein</fullName>
    </submittedName>
</protein>
<proteinExistence type="predicted"/>
<dbReference type="AlphaFoldDB" id="A0AAN4W2A1"/>
<comment type="caution">
    <text evidence="1">The sequence shown here is derived from an EMBL/GenBank/DDBJ whole genome shotgun (WGS) entry which is preliminary data.</text>
</comment>
<dbReference type="EMBL" id="BQKE01000002">
    <property type="protein sequence ID" value="GJM62987.1"/>
    <property type="molecule type" value="Genomic_DNA"/>
</dbReference>
<dbReference type="Proteomes" id="UP001310022">
    <property type="component" value="Unassembled WGS sequence"/>
</dbReference>
<evidence type="ECO:0000313" key="1">
    <source>
        <dbReference type="EMBL" id="GJM62987.1"/>
    </source>
</evidence>
<sequence length="46" mass="5486">MDLLFFRVGLLLYFLWCFSPSTLMAQRDFQAGFIVKNEGGYSFWRN</sequence>
<reference evidence="1 2" key="1">
    <citation type="submission" date="2021-12" db="EMBL/GenBank/DDBJ databases">
        <title>Genome sequencing of bacteria with rrn-lacking chromosome and rrn-plasmid.</title>
        <authorList>
            <person name="Anda M."/>
            <person name="Iwasaki W."/>
        </authorList>
    </citation>
    <scope>NUCLEOTIDE SEQUENCE [LARGE SCALE GENOMIC DNA]</scope>
    <source>
        <strain evidence="1 2">NBRC 15940</strain>
    </source>
</reference>
<gene>
    <name evidence="1" type="ORF">PEDI_35390</name>
</gene>
<evidence type="ECO:0000313" key="2">
    <source>
        <dbReference type="Proteomes" id="UP001310022"/>
    </source>
</evidence>
<name>A0AAN4W2A1_9BACT</name>